<dbReference type="EMBL" id="AXCY01000004">
    <property type="protein sequence ID" value="KGM12439.1"/>
    <property type="molecule type" value="Genomic_DNA"/>
</dbReference>
<proteinExistence type="predicted"/>
<dbReference type="InterPro" id="IPR019692">
    <property type="entry name" value="CFP-6_PH"/>
</dbReference>
<feature type="transmembrane region" description="Helical" evidence="1">
    <location>
        <begin position="184"/>
        <end position="203"/>
    </location>
</feature>
<dbReference type="RefSeq" id="WP_043602584.1">
    <property type="nucleotide sequence ID" value="NZ_AXCY01000004.1"/>
</dbReference>
<sequence length="206" mass="22006">MIEPDSRTVVLHARSGRRLTVAVAVLCAASFVAVLLEDPAAALRYGLLLVLPAVLVWAVYERPAVVVSDAGVEVRNVLRTIDLPWPAIERIDTKYALTLHTAYGTYSAWAAPAPSRSTAVTSSRDDLRHLPESTYIGGGVRPGDLLSSASGQAAAVVRARWEELRDAGHLDAPRLERDRPVVRWHVVPAAGVLLLAAAGVAAARVL</sequence>
<accession>A0A0A0BZ38</accession>
<dbReference type="OrthoDB" id="5148800at2"/>
<gene>
    <name evidence="3" type="ORF">N868_11660</name>
</gene>
<reference evidence="3 4" key="2">
    <citation type="journal article" date="2015" name="Stand. Genomic Sci.">
        <title>Draft genome sequence of Cellulomonas carbonis T26(T) and comparative analysis of six Cellulomonas genomes.</title>
        <authorList>
            <person name="Zhuang W."/>
            <person name="Zhang S."/>
            <person name="Xia X."/>
            <person name="Wang G."/>
        </authorList>
    </citation>
    <scope>NUCLEOTIDE SEQUENCE [LARGE SCALE GENOMIC DNA]</scope>
    <source>
        <strain evidence="3 4">T26</strain>
    </source>
</reference>
<evidence type="ECO:0000259" key="2">
    <source>
        <dbReference type="Pfam" id="PF10756"/>
    </source>
</evidence>
<evidence type="ECO:0000256" key="1">
    <source>
        <dbReference type="SAM" id="Phobius"/>
    </source>
</evidence>
<evidence type="ECO:0000313" key="4">
    <source>
        <dbReference type="Proteomes" id="UP000029839"/>
    </source>
</evidence>
<evidence type="ECO:0000313" key="3">
    <source>
        <dbReference type="EMBL" id="KGM12439.1"/>
    </source>
</evidence>
<dbReference type="Pfam" id="PF10756">
    <property type="entry name" value="bPH_6"/>
    <property type="match status" value="1"/>
</dbReference>
<keyword evidence="1" id="KW-0472">Membrane</keyword>
<keyword evidence="1" id="KW-1133">Transmembrane helix</keyword>
<feature type="transmembrane region" description="Helical" evidence="1">
    <location>
        <begin position="19"/>
        <end position="36"/>
    </location>
</feature>
<dbReference type="Proteomes" id="UP000029839">
    <property type="component" value="Unassembled WGS sequence"/>
</dbReference>
<keyword evidence="4" id="KW-1185">Reference proteome</keyword>
<organism evidence="3 4">
    <name type="scientific">Cellulomonas carbonis T26</name>
    <dbReference type="NCBI Taxonomy" id="947969"/>
    <lineage>
        <taxon>Bacteria</taxon>
        <taxon>Bacillati</taxon>
        <taxon>Actinomycetota</taxon>
        <taxon>Actinomycetes</taxon>
        <taxon>Micrococcales</taxon>
        <taxon>Cellulomonadaceae</taxon>
        <taxon>Cellulomonas</taxon>
    </lineage>
</organism>
<dbReference type="AlphaFoldDB" id="A0A0A0BZ38"/>
<name>A0A0A0BZ38_9CELL</name>
<protein>
    <submittedName>
        <fullName evidence="3">Membrane protein</fullName>
    </submittedName>
</protein>
<reference evidence="3 4" key="1">
    <citation type="submission" date="2013-08" db="EMBL/GenBank/DDBJ databases">
        <title>Genome sequencing of Cellulomonas carbonis T26.</title>
        <authorList>
            <person name="Chen F."/>
            <person name="Li Y."/>
            <person name="Wang G."/>
        </authorList>
    </citation>
    <scope>NUCLEOTIDE SEQUENCE [LARGE SCALE GENOMIC DNA]</scope>
    <source>
        <strain evidence="3 4">T26</strain>
    </source>
</reference>
<comment type="caution">
    <text evidence="3">The sequence shown here is derived from an EMBL/GenBank/DDBJ whole genome shotgun (WGS) entry which is preliminary data.</text>
</comment>
<feature type="domain" description="Low molecular weight protein antigen 6 PH" evidence="2">
    <location>
        <begin position="62"/>
        <end position="134"/>
    </location>
</feature>
<keyword evidence="1" id="KW-0812">Transmembrane</keyword>
<feature type="transmembrane region" description="Helical" evidence="1">
    <location>
        <begin position="42"/>
        <end position="60"/>
    </location>
</feature>